<organism evidence="3 4">
    <name type="scientific">Pleurodeles waltl</name>
    <name type="common">Iberian ribbed newt</name>
    <dbReference type="NCBI Taxonomy" id="8319"/>
    <lineage>
        <taxon>Eukaryota</taxon>
        <taxon>Metazoa</taxon>
        <taxon>Chordata</taxon>
        <taxon>Craniata</taxon>
        <taxon>Vertebrata</taxon>
        <taxon>Euteleostomi</taxon>
        <taxon>Amphibia</taxon>
        <taxon>Batrachia</taxon>
        <taxon>Caudata</taxon>
        <taxon>Salamandroidea</taxon>
        <taxon>Salamandridae</taxon>
        <taxon>Pleurodelinae</taxon>
        <taxon>Pleurodeles</taxon>
    </lineage>
</organism>
<feature type="transmembrane region" description="Helical" evidence="1">
    <location>
        <begin position="12"/>
        <end position="32"/>
    </location>
</feature>
<keyword evidence="1" id="KW-0067">ATP-binding</keyword>
<evidence type="ECO:0000313" key="4">
    <source>
        <dbReference type="Proteomes" id="UP001066276"/>
    </source>
</evidence>
<reference evidence="3" key="1">
    <citation type="journal article" date="2022" name="bioRxiv">
        <title>Sequencing and chromosome-scale assembly of the giantPleurodeles waltlgenome.</title>
        <authorList>
            <person name="Brown T."/>
            <person name="Elewa A."/>
            <person name="Iarovenko S."/>
            <person name="Subramanian E."/>
            <person name="Araus A.J."/>
            <person name="Petzold A."/>
            <person name="Susuki M."/>
            <person name="Suzuki K.-i.T."/>
            <person name="Hayashi T."/>
            <person name="Toyoda A."/>
            <person name="Oliveira C."/>
            <person name="Osipova E."/>
            <person name="Leigh N.D."/>
            <person name="Simon A."/>
            <person name="Yun M.H."/>
        </authorList>
    </citation>
    <scope>NUCLEOTIDE SEQUENCE</scope>
    <source>
        <strain evidence="3">20211129_DDA</strain>
        <tissue evidence="3">Liver</tissue>
    </source>
</reference>
<protein>
    <recommendedName>
        <fullName evidence="1">Cation-transporting ATPase</fullName>
        <ecNumber evidence="1">7.2.2.-</ecNumber>
    </recommendedName>
</protein>
<dbReference type="GO" id="GO:0019829">
    <property type="term" value="F:ATPase-coupled monoatomic cation transmembrane transporter activity"/>
    <property type="evidence" value="ECO:0007669"/>
    <property type="project" value="UniProtKB-UniRule"/>
</dbReference>
<proteinExistence type="inferred from homology"/>
<dbReference type="EMBL" id="JANPWB010000015">
    <property type="protein sequence ID" value="KAJ1086906.1"/>
    <property type="molecule type" value="Genomic_DNA"/>
</dbReference>
<keyword evidence="1" id="KW-0460">Magnesium</keyword>
<sequence>EIFGYKTHLWRRGLCIIGYFLSLGFLLLLFYWKPEWEVWAKCTPTTLKDADVILLRTT</sequence>
<dbReference type="Proteomes" id="UP001066276">
    <property type="component" value="Chromosome 11"/>
</dbReference>
<name>A0AAV7L5H3_PLEWA</name>
<evidence type="ECO:0000256" key="1">
    <source>
        <dbReference type="RuleBase" id="RU362082"/>
    </source>
</evidence>
<feature type="domain" description="P5B-type ATPase N-terminal" evidence="2">
    <location>
        <begin position="1"/>
        <end position="57"/>
    </location>
</feature>
<keyword evidence="1" id="KW-1278">Translocase</keyword>
<dbReference type="GO" id="GO:0016020">
    <property type="term" value="C:membrane"/>
    <property type="evidence" value="ECO:0007669"/>
    <property type="project" value="UniProtKB-SubCell"/>
</dbReference>
<keyword evidence="1" id="KW-0472">Membrane</keyword>
<accession>A0AAV7L5H3</accession>
<dbReference type="AlphaFoldDB" id="A0AAV7L5H3"/>
<comment type="similarity">
    <text evidence="1">Belongs to the cation transport ATPase (P-type) (TC 3.A.3) family. Type V subfamily.</text>
</comment>
<gene>
    <name evidence="3" type="ORF">NDU88_000102</name>
</gene>
<dbReference type="Pfam" id="PF12409">
    <property type="entry name" value="P5-ATPase"/>
    <property type="match status" value="1"/>
</dbReference>
<evidence type="ECO:0000313" key="3">
    <source>
        <dbReference type="EMBL" id="KAJ1086906.1"/>
    </source>
</evidence>
<feature type="non-terminal residue" evidence="3">
    <location>
        <position position="58"/>
    </location>
</feature>
<keyword evidence="1" id="KW-0547">Nucleotide-binding</keyword>
<comment type="caution">
    <text evidence="1">Lacks conserved residue(s) required for the propagation of feature annotation.</text>
</comment>
<dbReference type="GO" id="GO:0005524">
    <property type="term" value="F:ATP binding"/>
    <property type="evidence" value="ECO:0007669"/>
    <property type="project" value="UniProtKB-UniRule"/>
</dbReference>
<comment type="caution">
    <text evidence="3">The sequence shown here is derived from an EMBL/GenBank/DDBJ whole genome shotgun (WGS) entry which is preliminary data.</text>
</comment>
<dbReference type="InterPro" id="IPR047819">
    <property type="entry name" value="P5A-ATPase_N"/>
</dbReference>
<dbReference type="EC" id="7.2.2.-" evidence="1"/>
<comment type="catalytic activity">
    <reaction evidence="1">
        <text>ATP + H2O = ADP + phosphate + H(+)</text>
        <dbReference type="Rhea" id="RHEA:13065"/>
        <dbReference type="ChEBI" id="CHEBI:15377"/>
        <dbReference type="ChEBI" id="CHEBI:15378"/>
        <dbReference type="ChEBI" id="CHEBI:30616"/>
        <dbReference type="ChEBI" id="CHEBI:43474"/>
        <dbReference type="ChEBI" id="CHEBI:456216"/>
    </reaction>
</comment>
<evidence type="ECO:0000259" key="2">
    <source>
        <dbReference type="Pfam" id="PF12409"/>
    </source>
</evidence>
<keyword evidence="1" id="KW-0479">Metal-binding</keyword>
<keyword evidence="1" id="KW-1133">Transmembrane helix</keyword>
<dbReference type="GO" id="GO:0046872">
    <property type="term" value="F:metal ion binding"/>
    <property type="evidence" value="ECO:0007669"/>
    <property type="project" value="UniProtKB-UniRule"/>
</dbReference>
<keyword evidence="1" id="KW-0812">Transmembrane</keyword>
<comment type="subcellular location">
    <subcellularLocation>
        <location evidence="1">Membrane</location>
        <topology evidence="1">Multi-pass membrane protein</topology>
    </subcellularLocation>
</comment>
<keyword evidence="4" id="KW-1185">Reference proteome</keyword>
<feature type="non-terminal residue" evidence="3">
    <location>
        <position position="1"/>
    </location>
</feature>